<keyword evidence="3" id="KW-1185">Reference proteome</keyword>
<feature type="transmembrane region" description="Helical" evidence="1">
    <location>
        <begin position="96"/>
        <end position="123"/>
    </location>
</feature>
<comment type="caution">
    <text evidence="2">The sequence shown here is derived from an EMBL/GenBank/DDBJ whole genome shotgun (WGS) entry which is preliminary data.</text>
</comment>
<evidence type="ECO:0008006" key="4">
    <source>
        <dbReference type="Google" id="ProtNLM"/>
    </source>
</evidence>
<name>A0ABT4TFR4_9ACTN</name>
<feature type="transmembrane region" description="Helical" evidence="1">
    <location>
        <begin position="135"/>
        <end position="154"/>
    </location>
</feature>
<feature type="transmembrane region" description="Helical" evidence="1">
    <location>
        <begin position="306"/>
        <end position="329"/>
    </location>
</feature>
<reference evidence="2" key="1">
    <citation type="submission" date="2023-01" db="EMBL/GenBank/DDBJ databases">
        <title>Draft genome sequence of Nocardiopsis sp. LSu2-4 isolated from halophytes.</title>
        <authorList>
            <person name="Duangmal K."/>
            <person name="Chantavorakit T."/>
        </authorList>
    </citation>
    <scope>NUCLEOTIDE SEQUENCE</scope>
    <source>
        <strain evidence="2">LSu2-4</strain>
    </source>
</reference>
<feature type="transmembrane region" description="Helical" evidence="1">
    <location>
        <begin position="266"/>
        <end position="291"/>
    </location>
</feature>
<protein>
    <recommendedName>
        <fullName evidence="4">DUF998 domain-containing protein</fullName>
    </recommendedName>
</protein>
<keyword evidence="1" id="KW-1133">Transmembrane helix</keyword>
<evidence type="ECO:0000313" key="2">
    <source>
        <dbReference type="EMBL" id="MDA2803475.1"/>
    </source>
</evidence>
<feature type="transmembrane region" description="Helical" evidence="1">
    <location>
        <begin position="65"/>
        <end position="84"/>
    </location>
</feature>
<dbReference type="Proteomes" id="UP001165685">
    <property type="component" value="Unassembled WGS sequence"/>
</dbReference>
<dbReference type="EMBL" id="JAQFWP010000003">
    <property type="protein sequence ID" value="MDA2803475.1"/>
    <property type="molecule type" value="Genomic_DNA"/>
</dbReference>
<keyword evidence="1" id="KW-0812">Transmembrane</keyword>
<feature type="transmembrane region" description="Helical" evidence="1">
    <location>
        <begin position="220"/>
        <end position="245"/>
    </location>
</feature>
<feature type="transmembrane region" description="Helical" evidence="1">
    <location>
        <begin position="20"/>
        <end position="45"/>
    </location>
</feature>
<gene>
    <name evidence="2" type="ORF">O4U47_03045</name>
</gene>
<feature type="transmembrane region" description="Helical" evidence="1">
    <location>
        <begin position="182"/>
        <end position="200"/>
    </location>
</feature>
<evidence type="ECO:0000313" key="3">
    <source>
        <dbReference type="Proteomes" id="UP001165685"/>
    </source>
</evidence>
<dbReference type="RefSeq" id="WP_270675965.1">
    <property type="nucleotide sequence ID" value="NZ_JAQFWP010000003.1"/>
</dbReference>
<proteinExistence type="predicted"/>
<organism evidence="2 3">
    <name type="scientific">Nocardiopsis suaedae</name>
    <dbReference type="NCBI Taxonomy" id="3018444"/>
    <lineage>
        <taxon>Bacteria</taxon>
        <taxon>Bacillati</taxon>
        <taxon>Actinomycetota</taxon>
        <taxon>Actinomycetes</taxon>
        <taxon>Streptosporangiales</taxon>
        <taxon>Nocardiopsidaceae</taxon>
        <taxon>Nocardiopsis</taxon>
    </lineage>
</organism>
<evidence type="ECO:0000256" key="1">
    <source>
        <dbReference type="SAM" id="Phobius"/>
    </source>
</evidence>
<sequence>MATTGPTTGQAAGPVTGPRWAVWAAPAALGWAAAYGALRLSWTLAGRPDLPPVGDDLGPFSDWPIVLLCAGTAVIAGAIAVPALRPRSRFGHRALMAAGAAVAAGTALSSFLLILDVVGLLLLGIGGIPLHAGAVASRAACAFGAVALASAVVAEHRRVQGGCPSCGRAPGAAPAPERAPRWAFAAAYTVIAAVAVRTLAEVLAGGQENPLFPDGVDGPAAAFAAGAFIAVFALAGVVLPLALVHRWGRVWPRWVLPLAGRRVPRPLVLVPGAFASAGMVCYFLMGLGALIVEGPDAWGVPGYPAWFFWAAIPAYVVWGLGLGVATVSYHRTGRPRCGRCGRG</sequence>
<accession>A0ABT4TFR4</accession>
<keyword evidence="1" id="KW-0472">Membrane</keyword>